<dbReference type="EMBL" id="MKGL01000172">
    <property type="protein sequence ID" value="RNF04165.1"/>
    <property type="molecule type" value="Genomic_DNA"/>
</dbReference>
<keyword evidence="2" id="KW-1185">Reference proteome</keyword>
<accession>A0A422NFC3</accession>
<sequence>MDVAPALAKEIVRRLLKRTNESTALNVTEELATFVVRLSLFNSPQSDGKGNVAETPEAIELMAETLSNYFANCSPHVLATLSLQCQTAGLLSRFVKKRRNDQVKQEAVTLRLLGSLCENSTRLPEEILSEIAFFILHRYRQLSATQGKLGPTGGDRGGPARRATAVTSSGFCKSDSGGKEAAVGGAAPHCVGYSLVQQGRGTHGGGGPRGAEGNSGKVFECVG</sequence>
<dbReference type="VEuPathDB" id="TriTrypDB:TRSC58_02505"/>
<dbReference type="Proteomes" id="UP000283634">
    <property type="component" value="Unassembled WGS sequence"/>
</dbReference>
<dbReference type="AlphaFoldDB" id="A0A422NFC3"/>
<dbReference type="GeneID" id="40329250"/>
<evidence type="ECO:0000313" key="1">
    <source>
        <dbReference type="EMBL" id="RNF04165.1"/>
    </source>
</evidence>
<evidence type="ECO:0000313" key="2">
    <source>
        <dbReference type="Proteomes" id="UP000283634"/>
    </source>
</evidence>
<proteinExistence type="predicted"/>
<organism evidence="1 2">
    <name type="scientific">Trypanosoma rangeli</name>
    <dbReference type="NCBI Taxonomy" id="5698"/>
    <lineage>
        <taxon>Eukaryota</taxon>
        <taxon>Discoba</taxon>
        <taxon>Euglenozoa</taxon>
        <taxon>Kinetoplastea</taxon>
        <taxon>Metakinetoplastina</taxon>
        <taxon>Trypanosomatida</taxon>
        <taxon>Trypanosomatidae</taxon>
        <taxon>Trypanosoma</taxon>
        <taxon>Herpetosoma</taxon>
    </lineage>
</organism>
<gene>
    <name evidence="1" type="ORF">TraAM80_05317</name>
</gene>
<comment type="caution">
    <text evidence="1">The sequence shown here is derived from an EMBL/GenBank/DDBJ whole genome shotgun (WGS) entry which is preliminary data.</text>
</comment>
<reference evidence="1 2" key="1">
    <citation type="journal article" date="2018" name="BMC Genomics">
        <title>Genomic comparison of Trypanosoma conorhini and Trypanosoma rangeli to Trypanosoma cruzi strains of high and low virulence.</title>
        <authorList>
            <person name="Bradwell K.R."/>
            <person name="Koparde V.N."/>
            <person name="Matveyev A.V."/>
            <person name="Serrano M.G."/>
            <person name="Alves J.M."/>
            <person name="Parikh H."/>
            <person name="Huang B."/>
            <person name="Lee V."/>
            <person name="Espinosa-Alvarez O."/>
            <person name="Ortiz P.A."/>
            <person name="Costa-Martins A.G."/>
            <person name="Teixeira M.M."/>
            <person name="Buck G.A."/>
        </authorList>
    </citation>
    <scope>NUCLEOTIDE SEQUENCE [LARGE SCALE GENOMIC DNA]</scope>
    <source>
        <strain evidence="1 2">AM80</strain>
    </source>
</reference>
<dbReference type="OrthoDB" id="10251073at2759"/>
<protein>
    <submittedName>
        <fullName evidence="1">DUF3508 domain containing protein</fullName>
    </submittedName>
</protein>
<dbReference type="RefSeq" id="XP_029237945.1">
    <property type="nucleotide sequence ID" value="XM_029382201.1"/>
</dbReference>
<name>A0A422NFC3_TRYRA</name>